<keyword evidence="6 10" id="KW-1133">Transmembrane helix</keyword>
<feature type="transmembrane region" description="Helical" evidence="10">
    <location>
        <begin position="129"/>
        <end position="154"/>
    </location>
</feature>
<feature type="transmembrane region" description="Helical" evidence="10">
    <location>
        <begin position="48"/>
        <end position="66"/>
    </location>
</feature>
<evidence type="ECO:0000313" key="13">
    <source>
        <dbReference type="Proteomes" id="UP000015388"/>
    </source>
</evidence>
<dbReference type="PANTHER" id="PTHR35011">
    <property type="entry name" value="2,3-DIKETO-L-GULONATE TRAP TRANSPORTER SMALL PERMEASE PROTEIN YIAM"/>
    <property type="match status" value="1"/>
</dbReference>
<dbReference type="PATRIC" id="fig|1224163.3.peg.1617"/>
<keyword evidence="13" id="KW-1185">Reference proteome</keyword>
<dbReference type="InterPro" id="IPR007387">
    <property type="entry name" value="TRAP_DctQ"/>
</dbReference>
<dbReference type="Proteomes" id="UP000015388">
    <property type="component" value="Chromosome"/>
</dbReference>
<evidence type="ECO:0000256" key="9">
    <source>
        <dbReference type="SAM" id="MobiDB-lite"/>
    </source>
</evidence>
<evidence type="ECO:0000256" key="1">
    <source>
        <dbReference type="ARBA" id="ARBA00004429"/>
    </source>
</evidence>
<dbReference type="eggNOG" id="COG3090">
    <property type="taxonomic scope" value="Bacteria"/>
</dbReference>
<proteinExistence type="inferred from homology"/>
<feature type="transmembrane region" description="Helical" evidence="10">
    <location>
        <begin position="12"/>
        <end position="33"/>
    </location>
</feature>
<dbReference type="STRING" id="1224163.B841_08050"/>
<dbReference type="PANTHER" id="PTHR35011:SF2">
    <property type="entry name" value="2,3-DIKETO-L-GULONATE TRAP TRANSPORTER SMALL PERMEASE PROTEIN YIAM"/>
    <property type="match status" value="1"/>
</dbReference>
<dbReference type="AlphaFoldDB" id="S5TK28"/>
<dbReference type="InterPro" id="IPR055348">
    <property type="entry name" value="DctQ"/>
</dbReference>
<dbReference type="Pfam" id="PF04290">
    <property type="entry name" value="DctQ"/>
    <property type="match status" value="1"/>
</dbReference>
<dbReference type="RefSeq" id="WP_020935016.1">
    <property type="nucleotide sequence ID" value="NC_021915.1"/>
</dbReference>
<protein>
    <recommendedName>
        <fullName evidence="11">Tripartite ATP-independent periplasmic transporters DctQ component domain-containing protein</fullName>
    </recommendedName>
</protein>
<dbReference type="OrthoDB" id="2085311at2"/>
<evidence type="ECO:0000256" key="8">
    <source>
        <dbReference type="ARBA" id="ARBA00038436"/>
    </source>
</evidence>
<comment type="subcellular location">
    <subcellularLocation>
        <location evidence="1">Cell inner membrane</location>
        <topology evidence="1">Multi-pass membrane protein</topology>
    </subcellularLocation>
</comment>
<keyword evidence="7 10" id="KW-0472">Membrane</keyword>
<evidence type="ECO:0000256" key="7">
    <source>
        <dbReference type="ARBA" id="ARBA00023136"/>
    </source>
</evidence>
<evidence type="ECO:0000313" key="12">
    <source>
        <dbReference type="EMBL" id="AGS35083.1"/>
    </source>
</evidence>
<evidence type="ECO:0000256" key="2">
    <source>
        <dbReference type="ARBA" id="ARBA00022448"/>
    </source>
</evidence>
<dbReference type="HOGENOM" id="CLU_086356_9_2_11"/>
<keyword evidence="2" id="KW-0813">Transport</keyword>
<dbReference type="KEGG" id="cmd:B841_08050"/>
<gene>
    <name evidence="12" type="ORF">B841_08050</name>
</gene>
<keyword evidence="5 10" id="KW-0812">Transmembrane</keyword>
<organism evidence="12 13">
    <name type="scientific">Corynebacterium maris DSM 45190</name>
    <dbReference type="NCBI Taxonomy" id="1224163"/>
    <lineage>
        <taxon>Bacteria</taxon>
        <taxon>Bacillati</taxon>
        <taxon>Actinomycetota</taxon>
        <taxon>Actinomycetes</taxon>
        <taxon>Mycobacteriales</taxon>
        <taxon>Corynebacteriaceae</taxon>
        <taxon>Corynebacterium</taxon>
    </lineage>
</organism>
<reference evidence="12 13" key="1">
    <citation type="submission" date="2012-11" db="EMBL/GenBank/DDBJ databases">
        <title>The complete genome sequence of Corynebacterium maris Coryn-1 (=DSM 45190).</title>
        <authorList>
            <person name="Schaffert L."/>
            <person name="Albersmeier A."/>
            <person name="Kalinowski J."/>
            <person name="Ruckert C."/>
        </authorList>
    </citation>
    <scope>NUCLEOTIDE SEQUENCE [LARGE SCALE GENOMIC DNA]</scope>
    <source>
        <strain evidence="13">Coryn-1</strain>
    </source>
</reference>
<name>S5TK28_9CORY</name>
<comment type="similarity">
    <text evidence="8">Belongs to the TRAP transporter small permease family.</text>
</comment>
<dbReference type="GO" id="GO:0005886">
    <property type="term" value="C:plasma membrane"/>
    <property type="evidence" value="ECO:0007669"/>
    <property type="project" value="UniProtKB-SubCell"/>
</dbReference>
<dbReference type="GO" id="GO:0022857">
    <property type="term" value="F:transmembrane transporter activity"/>
    <property type="evidence" value="ECO:0007669"/>
    <property type="project" value="TreeGrafter"/>
</dbReference>
<feature type="domain" description="Tripartite ATP-independent periplasmic transporters DctQ component" evidence="11">
    <location>
        <begin position="24"/>
        <end position="153"/>
    </location>
</feature>
<dbReference type="GO" id="GO:0015740">
    <property type="term" value="P:C4-dicarboxylate transport"/>
    <property type="evidence" value="ECO:0007669"/>
    <property type="project" value="TreeGrafter"/>
</dbReference>
<evidence type="ECO:0000256" key="10">
    <source>
        <dbReference type="SAM" id="Phobius"/>
    </source>
</evidence>
<feature type="transmembrane region" description="Helical" evidence="10">
    <location>
        <begin position="87"/>
        <end position="109"/>
    </location>
</feature>
<sequence>MLPTIRDFLKSILAVLSVTLFAVLVATTTWQVVSRQILNEPSTWSEELARLLFVWLSFLGSAFLFGERGHIAVDFLARKLPFAGQRVAQLFVQVMVLLFALVGLVWGGYLAASIAWEQNLTALPFTIGWVYLVIPIAGVFIAVFALMDIVGLFLGEIEPYPEIDDPVAEPTEPAASDSTLVVSAEADSTDSKEADR</sequence>
<evidence type="ECO:0000256" key="3">
    <source>
        <dbReference type="ARBA" id="ARBA00022475"/>
    </source>
</evidence>
<keyword evidence="3" id="KW-1003">Cell membrane</keyword>
<evidence type="ECO:0000256" key="6">
    <source>
        <dbReference type="ARBA" id="ARBA00022989"/>
    </source>
</evidence>
<evidence type="ECO:0000259" key="11">
    <source>
        <dbReference type="Pfam" id="PF04290"/>
    </source>
</evidence>
<feature type="region of interest" description="Disordered" evidence="9">
    <location>
        <begin position="164"/>
        <end position="196"/>
    </location>
</feature>
<evidence type="ECO:0000256" key="5">
    <source>
        <dbReference type="ARBA" id="ARBA00022692"/>
    </source>
</evidence>
<evidence type="ECO:0000256" key="4">
    <source>
        <dbReference type="ARBA" id="ARBA00022519"/>
    </source>
</evidence>
<keyword evidence="4" id="KW-0997">Cell inner membrane</keyword>
<dbReference type="EMBL" id="CP003924">
    <property type="protein sequence ID" value="AGS35083.1"/>
    <property type="molecule type" value="Genomic_DNA"/>
</dbReference>
<accession>S5TK28</accession>